<gene>
    <name evidence="1" type="ORF">DW099_15920</name>
</gene>
<keyword evidence="2" id="KW-1185">Reference proteome</keyword>
<sequence length="212" mass="24429">MTEKEIQAIVEEVIRRIHHISPEKKTLVLMNSPADEERIDRYLRNSGGIHKIWINSDADFLADGKIQDLADRHKGLLVTGVTLKQLVRIAEMQMEDSLTELVVEILRQGRPVTILSRWIDADCGTPTLRSKIDDLKKTLISYGIAFADWNDLKRDEEGGTFRRIRIDQRVIAKQDLKNVLEGELEIREDAVMTTTAKNLIEKRSIKVIRYRN</sequence>
<accession>A0A415DX57</accession>
<dbReference type="RefSeq" id="WP_067532581.1">
    <property type="nucleotide sequence ID" value="NZ_AP025567.1"/>
</dbReference>
<dbReference type="Proteomes" id="UP000284841">
    <property type="component" value="Unassembled WGS sequence"/>
</dbReference>
<dbReference type="AlphaFoldDB" id="A0A415DX57"/>
<reference evidence="1 2" key="1">
    <citation type="submission" date="2018-08" db="EMBL/GenBank/DDBJ databases">
        <title>A genome reference for cultivated species of the human gut microbiota.</title>
        <authorList>
            <person name="Zou Y."/>
            <person name="Xue W."/>
            <person name="Luo G."/>
        </authorList>
    </citation>
    <scope>NUCLEOTIDE SEQUENCE [LARGE SCALE GENOMIC DNA]</scope>
    <source>
        <strain evidence="1 2">AM07-24</strain>
    </source>
</reference>
<name>A0A415DX57_9FIRM</name>
<dbReference type="OrthoDB" id="9960137at2"/>
<evidence type="ECO:0008006" key="3">
    <source>
        <dbReference type="Google" id="ProtNLM"/>
    </source>
</evidence>
<dbReference type="GeneID" id="83002619"/>
<dbReference type="EMBL" id="QRMS01000005">
    <property type="protein sequence ID" value="RHJ85184.1"/>
    <property type="molecule type" value="Genomic_DNA"/>
</dbReference>
<proteinExistence type="predicted"/>
<evidence type="ECO:0000313" key="1">
    <source>
        <dbReference type="EMBL" id="RHJ85184.1"/>
    </source>
</evidence>
<organism evidence="1 2">
    <name type="scientific">Emergencia timonensis</name>
    <dbReference type="NCBI Taxonomy" id="1776384"/>
    <lineage>
        <taxon>Bacteria</taxon>
        <taxon>Bacillati</taxon>
        <taxon>Bacillota</taxon>
        <taxon>Clostridia</taxon>
        <taxon>Peptostreptococcales</taxon>
        <taxon>Anaerovoracaceae</taxon>
        <taxon>Emergencia</taxon>
    </lineage>
</organism>
<protein>
    <recommendedName>
        <fullName evidence="3">Ethanolamine utilization protein</fullName>
    </recommendedName>
</protein>
<evidence type="ECO:0000313" key="2">
    <source>
        <dbReference type="Proteomes" id="UP000284841"/>
    </source>
</evidence>
<comment type="caution">
    <text evidence="1">The sequence shown here is derived from an EMBL/GenBank/DDBJ whole genome shotgun (WGS) entry which is preliminary data.</text>
</comment>
<dbReference type="STRING" id="1776384.GCA_900086585_00191"/>